<dbReference type="EMBL" id="MT142346">
    <property type="protein sequence ID" value="QJA78650.1"/>
    <property type="molecule type" value="Genomic_DNA"/>
</dbReference>
<dbReference type="InterPro" id="IPR019294">
    <property type="entry name" value="Translation_reg_Com"/>
</dbReference>
<sequence>MQEIRCKKCNRLLMKGSLVCAEIKCPKCGYLNKFLENAIEGTLKKGEFGNLTQVRIITK</sequence>
<evidence type="ECO:0000313" key="1">
    <source>
        <dbReference type="EMBL" id="QJA78650.1"/>
    </source>
</evidence>
<gene>
    <name evidence="1" type="ORF">MM415A01038_0018</name>
</gene>
<protein>
    <submittedName>
        <fullName evidence="1">Putative translational regulator</fullName>
    </submittedName>
</protein>
<organism evidence="1">
    <name type="scientific">viral metagenome</name>
    <dbReference type="NCBI Taxonomy" id="1070528"/>
    <lineage>
        <taxon>unclassified sequences</taxon>
        <taxon>metagenomes</taxon>
        <taxon>organismal metagenomes</taxon>
    </lineage>
</organism>
<reference evidence="1" key="1">
    <citation type="submission" date="2020-03" db="EMBL/GenBank/DDBJ databases">
        <title>The deep terrestrial virosphere.</title>
        <authorList>
            <person name="Holmfeldt K."/>
            <person name="Nilsson E."/>
            <person name="Simone D."/>
            <person name="Lopez-Fernandez M."/>
            <person name="Wu X."/>
            <person name="de Brujin I."/>
            <person name="Lundin D."/>
            <person name="Andersson A."/>
            <person name="Bertilsson S."/>
            <person name="Dopson M."/>
        </authorList>
    </citation>
    <scope>NUCLEOTIDE SEQUENCE</scope>
    <source>
        <strain evidence="1">MM415A01038</strain>
    </source>
</reference>
<dbReference type="Pfam" id="PF10122">
    <property type="entry name" value="Zn_ribbon_Com"/>
    <property type="match status" value="1"/>
</dbReference>
<proteinExistence type="predicted"/>
<accession>A0A6M3K9X8</accession>
<dbReference type="AlphaFoldDB" id="A0A6M3K9X8"/>
<name>A0A6M3K9X8_9ZZZZ</name>